<feature type="region of interest" description="Disordered" evidence="1">
    <location>
        <begin position="34"/>
        <end position="54"/>
    </location>
</feature>
<dbReference type="SUPFAM" id="SSF53850">
    <property type="entry name" value="Periplasmic binding protein-like II"/>
    <property type="match status" value="1"/>
</dbReference>
<feature type="compositionally biased region" description="Low complexity" evidence="1">
    <location>
        <begin position="34"/>
        <end position="43"/>
    </location>
</feature>
<dbReference type="Gene3D" id="3.40.190.10">
    <property type="entry name" value="Periplasmic binding protein-like II"/>
    <property type="match status" value="1"/>
</dbReference>
<evidence type="ECO:0000256" key="1">
    <source>
        <dbReference type="SAM" id="MobiDB-lite"/>
    </source>
</evidence>
<dbReference type="RefSeq" id="WP_307202866.1">
    <property type="nucleotide sequence ID" value="NZ_JAUSSU010000003.1"/>
</dbReference>
<dbReference type="PANTHER" id="PTHR43649">
    <property type="entry name" value="ARABINOSE-BINDING PROTEIN-RELATED"/>
    <property type="match status" value="1"/>
</dbReference>
<keyword evidence="3" id="KW-1185">Reference proteome</keyword>
<dbReference type="PANTHER" id="PTHR43649:SF27">
    <property type="entry name" value="EXTRACELLULAR SOLUTE-BINDING PROTEIN FAMILY 1"/>
    <property type="match status" value="1"/>
</dbReference>
<accession>A0ABT9TZC0</accession>
<evidence type="ECO:0000313" key="3">
    <source>
        <dbReference type="Proteomes" id="UP001229346"/>
    </source>
</evidence>
<name>A0ABT9TZC0_PAEHA</name>
<dbReference type="InterPro" id="IPR050490">
    <property type="entry name" value="Bact_solute-bd_prot1"/>
</dbReference>
<comment type="caution">
    <text evidence="2">The sequence shown here is derived from an EMBL/GenBank/DDBJ whole genome shotgun (WGS) entry which is preliminary data.</text>
</comment>
<sequence>MKFAFSRMTVAWLIIIAMLLSILVFPPISQSDAAGTGAATSTDADAKSGRNSLTNASVNSYDHYLQQYKDEERPDEEIVIRGADFTDAREMTPEIVGELGGITGDFVKTGESGSIEWELEVPTSGLYHIAMNYFPIEGKSSNIERELLIDGELPFASARNLTFHRVWKNESDQIAQDNRGNELRPRQVESPMWQQSLFRDTEGYYEEPYVFYFTAGKHKLTLVSSREPMAIDYIKLFRYDAPSAYEEVKAGYESMGYKETSGQLIKVQGENASYKSSPTLYPINDRSSPSTEPYDVSKIRMNTVGGNNWRVPGQWIAWEVEAPEDGLYRIALKNRQELLRGIYSTRSLWIDGEIPFQEMAQIPFYYDSDWQMNVLGNEEEPYLFYLTKGKHELKLEVSLGSIAPLIRQVEASVLDINAMYRKILMITGNVPDPYRDYQLDKQIPDMAHVFKEQSDILYAVSEELVRLTGEKSDKTAVLNKTAYQLADLAKKPETVQKRLGQFKINVGSVGAWILQVREQPLEIDYLLLASPDAKLPKANSSFGKKMVHEVSSFFHSFFENYNTIGNTTEEGKSITVWIGTGRDQAQVLKAMIDDTFTPLTGIGVNLKLVNQDVLLRASLAGEGPDVAMQVGNDVPMNFGMRNAAEDLSKFPDYETVVKQFRDSAVVPYKSEGQVFALPEQQIFNMLFYRKDILEELNIEPPQTWDDVYAMIPALQKNHMDFALPIAQSTGVPVLEANRAFAMLLYQMDGAFYLNDGARSGLATDVGLSAFKKWTDFYTSYKLPLIFDFPMRFRTGEMPVGIQDYTFYNYLTVSAPEIKGLWEFIPVPGMKQADGTIRRDVASGGTAAIMLKQATDKDAAWEFMKWWVSKDSQVRFGREMEGLMGAAARYPTANMEALKELPWPARDYRNLEEQWQWVQGVPEVPGGYFTGRHLDNALREVINNGTNTADALFDYVQEIDYEIAEKRAEFKLDGKD</sequence>
<organism evidence="2 3">
    <name type="scientific">Paenibacillus harenae</name>
    <dbReference type="NCBI Taxonomy" id="306543"/>
    <lineage>
        <taxon>Bacteria</taxon>
        <taxon>Bacillati</taxon>
        <taxon>Bacillota</taxon>
        <taxon>Bacilli</taxon>
        <taxon>Bacillales</taxon>
        <taxon>Paenibacillaceae</taxon>
        <taxon>Paenibacillus</taxon>
    </lineage>
</organism>
<reference evidence="2 3" key="1">
    <citation type="submission" date="2023-07" db="EMBL/GenBank/DDBJ databases">
        <title>Sorghum-associated microbial communities from plants grown in Nebraska, USA.</title>
        <authorList>
            <person name="Schachtman D."/>
        </authorList>
    </citation>
    <scope>NUCLEOTIDE SEQUENCE [LARGE SCALE GENOMIC DNA]</scope>
    <source>
        <strain evidence="2 3">CC482</strain>
    </source>
</reference>
<dbReference type="Proteomes" id="UP001229346">
    <property type="component" value="Unassembled WGS sequence"/>
</dbReference>
<dbReference type="Gene3D" id="2.60.120.260">
    <property type="entry name" value="Galactose-binding domain-like"/>
    <property type="match status" value="2"/>
</dbReference>
<evidence type="ECO:0000313" key="2">
    <source>
        <dbReference type="EMBL" id="MDQ0112211.1"/>
    </source>
</evidence>
<dbReference type="CDD" id="cd14489">
    <property type="entry name" value="CBM_SBP_bac_1_like"/>
    <property type="match status" value="1"/>
</dbReference>
<dbReference type="InterPro" id="IPR006059">
    <property type="entry name" value="SBP"/>
</dbReference>
<gene>
    <name evidence="2" type="ORF">J2T15_001646</name>
</gene>
<dbReference type="EMBL" id="JAUSSU010000003">
    <property type="protein sequence ID" value="MDQ0112211.1"/>
    <property type="molecule type" value="Genomic_DNA"/>
</dbReference>
<protein>
    <submittedName>
        <fullName evidence="2">ABC-type glycerol-3-phosphate transport system substrate-binding protein</fullName>
    </submittedName>
</protein>
<dbReference type="Pfam" id="PF01547">
    <property type="entry name" value="SBP_bac_1"/>
    <property type="match status" value="1"/>
</dbReference>
<proteinExistence type="predicted"/>